<dbReference type="SUPFAM" id="SSF50729">
    <property type="entry name" value="PH domain-like"/>
    <property type="match status" value="1"/>
</dbReference>
<evidence type="ECO:0000256" key="13">
    <source>
        <dbReference type="SAM" id="Coils"/>
    </source>
</evidence>
<dbReference type="Gene3D" id="2.30.30.40">
    <property type="entry name" value="SH3 Domains"/>
    <property type="match status" value="1"/>
</dbReference>
<evidence type="ECO:0000256" key="10">
    <source>
        <dbReference type="ARBA" id="ARBA00023136"/>
    </source>
</evidence>
<dbReference type="InterPro" id="IPR035836">
    <property type="entry name" value="ASAP1-like_SH3"/>
</dbReference>
<dbReference type="FunFam" id="1.25.40.20:FF:000006">
    <property type="entry name" value="Arf-GAP with SH3 domain, ANK repeat and PH domain-containing protein 2"/>
    <property type="match status" value="1"/>
</dbReference>
<dbReference type="PROSITE" id="PS50002">
    <property type="entry name" value="SH3"/>
    <property type="match status" value="1"/>
</dbReference>
<dbReference type="GO" id="GO:0046872">
    <property type="term" value="F:metal ion binding"/>
    <property type="evidence" value="ECO:0007669"/>
    <property type="project" value="UniProtKB-KW"/>
</dbReference>
<dbReference type="AlphaFoldDB" id="T1J7C5"/>
<dbReference type="EMBL" id="JH431917">
    <property type="status" value="NOT_ANNOTATED_CDS"/>
    <property type="molecule type" value="Genomic_DNA"/>
</dbReference>
<dbReference type="GO" id="GO:0016020">
    <property type="term" value="C:membrane"/>
    <property type="evidence" value="ECO:0007669"/>
    <property type="project" value="UniProtKB-SubCell"/>
</dbReference>
<evidence type="ECO:0000256" key="5">
    <source>
        <dbReference type="ARBA" id="ARBA00022490"/>
    </source>
</evidence>
<feature type="compositionally biased region" description="Polar residues" evidence="14">
    <location>
        <begin position="710"/>
        <end position="732"/>
    </location>
</feature>
<dbReference type="Pfam" id="PF16746">
    <property type="entry name" value="BAR_3"/>
    <property type="match status" value="1"/>
</dbReference>
<dbReference type="InterPro" id="IPR001849">
    <property type="entry name" value="PH_domain"/>
</dbReference>
<dbReference type="Pfam" id="PF00169">
    <property type="entry name" value="PH"/>
    <property type="match status" value="1"/>
</dbReference>
<dbReference type="SMART" id="SM00233">
    <property type="entry name" value="PH"/>
    <property type="match status" value="1"/>
</dbReference>
<keyword evidence="10" id="KW-0472">Membrane</keyword>
<dbReference type="InterPro" id="IPR036028">
    <property type="entry name" value="SH3-like_dom_sf"/>
</dbReference>
<dbReference type="Pfam" id="PF12796">
    <property type="entry name" value="Ank_2"/>
    <property type="match status" value="1"/>
</dbReference>
<evidence type="ECO:0000313" key="18">
    <source>
        <dbReference type="Proteomes" id="UP000014500"/>
    </source>
</evidence>
<keyword evidence="6" id="KW-0479">Metal-binding</keyword>
<dbReference type="InterPro" id="IPR004148">
    <property type="entry name" value="BAR_dom"/>
</dbReference>
<dbReference type="SMART" id="SM00248">
    <property type="entry name" value="ANK"/>
    <property type="match status" value="2"/>
</dbReference>
<feature type="compositionally biased region" description="Polar residues" evidence="14">
    <location>
        <begin position="653"/>
        <end position="668"/>
    </location>
</feature>
<dbReference type="Pfam" id="PF14604">
    <property type="entry name" value="SH3_9"/>
    <property type="match status" value="1"/>
</dbReference>
<evidence type="ECO:0000259" key="16">
    <source>
        <dbReference type="PROSITE" id="PS50003"/>
    </source>
</evidence>
<dbReference type="Proteomes" id="UP000014500">
    <property type="component" value="Unassembled WGS sequence"/>
</dbReference>
<reference evidence="17" key="2">
    <citation type="submission" date="2015-02" db="UniProtKB">
        <authorList>
            <consortium name="EnsemblMetazoa"/>
        </authorList>
    </citation>
    <scope>IDENTIFICATION</scope>
</reference>
<dbReference type="SUPFAM" id="SSF103657">
    <property type="entry name" value="BAR/IMD domain-like"/>
    <property type="match status" value="1"/>
</dbReference>
<dbReference type="HOGENOM" id="CLU_006942_0_0_1"/>
<dbReference type="eggNOG" id="KOG0521">
    <property type="taxonomic scope" value="Eukaryota"/>
</dbReference>
<evidence type="ECO:0000256" key="6">
    <source>
        <dbReference type="ARBA" id="ARBA00022723"/>
    </source>
</evidence>
<keyword evidence="8" id="KW-0862">Zinc</keyword>
<evidence type="ECO:0000256" key="7">
    <source>
        <dbReference type="ARBA" id="ARBA00022737"/>
    </source>
</evidence>
<dbReference type="InterPro" id="IPR027267">
    <property type="entry name" value="AH/BAR_dom_sf"/>
</dbReference>
<feature type="region of interest" description="Disordered" evidence="14">
    <location>
        <begin position="612"/>
        <end position="797"/>
    </location>
</feature>
<feature type="domain" description="PH" evidence="16">
    <location>
        <begin position="297"/>
        <end position="390"/>
    </location>
</feature>
<dbReference type="FunFam" id="2.30.30.40:FF:000012">
    <property type="entry name" value="Arf-GAP with SH3 domain, ANK repeat and PH domain-containing protein 2"/>
    <property type="match status" value="1"/>
</dbReference>
<dbReference type="PhylomeDB" id="T1J7C5"/>
<evidence type="ECO:0000256" key="12">
    <source>
        <dbReference type="PROSITE-ProRule" id="PRU00192"/>
    </source>
</evidence>
<dbReference type="PROSITE" id="PS50088">
    <property type="entry name" value="ANK_REPEAT"/>
    <property type="match status" value="1"/>
</dbReference>
<dbReference type="CDD" id="cd07604">
    <property type="entry name" value="BAR_ASAPs"/>
    <property type="match status" value="1"/>
</dbReference>
<evidence type="ECO:0000256" key="4">
    <source>
        <dbReference type="ARBA" id="ARBA00022468"/>
    </source>
</evidence>
<dbReference type="PANTHER" id="PTHR45854">
    <property type="entry name" value="ASAP FAMILY MEMBER"/>
    <property type="match status" value="1"/>
</dbReference>
<dbReference type="Gene3D" id="1.25.40.20">
    <property type="entry name" value="Ankyrin repeat-containing domain"/>
    <property type="match status" value="1"/>
</dbReference>
<dbReference type="InterPro" id="IPR002110">
    <property type="entry name" value="Ankyrin_rpt"/>
</dbReference>
<evidence type="ECO:0000313" key="17">
    <source>
        <dbReference type="EnsemblMetazoa" id="SMAR009565-PA"/>
    </source>
</evidence>
<reference evidence="18" key="1">
    <citation type="submission" date="2011-05" db="EMBL/GenBank/DDBJ databases">
        <authorList>
            <person name="Richards S.R."/>
            <person name="Qu J."/>
            <person name="Jiang H."/>
            <person name="Jhangiani S.N."/>
            <person name="Agravi P."/>
            <person name="Goodspeed R."/>
            <person name="Gross S."/>
            <person name="Mandapat C."/>
            <person name="Jackson L."/>
            <person name="Mathew T."/>
            <person name="Pu L."/>
            <person name="Thornton R."/>
            <person name="Saada N."/>
            <person name="Wilczek-Boney K.B."/>
            <person name="Lee S."/>
            <person name="Kovar C."/>
            <person name="Wu Y."/>
            <person name="Scherer S.E."/>
            <person name="Worley K.C."/>
            <person name="Muzny D.M."/>
            <person name="Gibbs R."/>
        </authorList>
    </citation>
    <scope>NUCLEOTIDE SEQUENCE</scope>
    <source>
        <strain evidence="18">Brora</strain>
    </source>
</reference>
<comment type="subcellular location">
    <subcellularLocation>
        <location evidence="2">Cytoplasm</location>
    </subcellularLocation>
    <subcellularLocation>
        <location evidence="1">Membrane</location>
    </subcellularLocation>
</comment>
<dbReference type="InterPro" id="IPR043593">
    <property type="entry name" value="ASAP"/>
</dbReference>
<accession>T1J7C5</accession>
<dbReference type="PROSITE" id="PS50003">
    <property type="entry name" value="PH_DOMAIN"/>
    <property type="match status" value="1"/>
</dbReference>
<dbReference type="CDD" id="cd13251">
    <property type="entry name" value="PH_ASAP"/>
    <property type="match status" value="1"/>
</dbReference>
<evidence type="ECO:0000256" key="9">
    <source>
        <dbReference type="ARBA" id="ARBA00023043"/>
    </source>
</evidence>
<feature type="repeat" description="ANK" evidence="11">
    <location>
        <begin position="532"/>
        <end position="564"/>
    </location>
</feature>
<keyword evidence="4" id="KW-0343">GTPase activation</keyword>
<dbReference type="CDD" id="cd11821">
    <property type="entry name" value="SH3_ASAP"/>
    <property type="match status" value="1"/>
</dbReference>
<dbReference type="PRINTS" id="PR00452">
    <property type="entry name" value="SH3DOMAIN"/>
</dbReference>
<dbReference type="SUPFAM" id="SSF50044">
    <property type="entry name" value="SH3-domain"/>
    <property type="match status" value="1"/>
</dbReference>
<feature type="coiled-coil region" evidence="13">
    <location>
        <begin position="246"/>
        <end position="273"/>
    </location>
</feature>
<evidence type="ECO:0000256" key="2">
    <source>
        <dbReference type="ARBA" id="ARBA00004496"/>
    </source>
</evidence>
<dbReference type="InterPro" id="IPR011993">
    <property type="entry name" value="PH-like_dom_sf"/>
</dbReference>
<dbReference type="OMA" id="CAVKNGM"/>
<dbReference type="InterPro" id="IPR001452">
    <property type="entry name" value="SH3_domain"/>
</dbReference>
<dbReference type="FunFam" id="2.30.29.30:FF:000322">
    <property type="entry name" value="Uncharacterized protein, isoform B"/>
    <property type="match status" value="1"/>
</dbReference>
<evidence type="ECO:0000256" key="14">
    <source>
        <dbReference type="SAM" id="MobiDB-lite"/>
    </source>
</evidence>
<feature type="compositionally biased region" description="Polar residues" evidence="14">
    <location>
        <begin position="769"/>
        <end position="790"/>
    </location>
</feature>
<keyword evidence="9 11" id="KW-0040">ANK repeat</keyword>
<dbReference type="PROSITE" id="PS50297">
    <property type="entry name" value="ANK_REP_REGION"/>
    <property type="match status" value="1"/>
</dbReference>
<proteinExistence type="predicted"/>
<dbReference type="InterPro" id="IPR037844">
    <property type="entry name" value="PH_ASAP"/>
</dbReference>
<dbReference type="Gene3D" id="1.20.1270.60">
    <property type="entry name" value="Arfaptin homology (AH) domain/BAR domain"/>
    <property type="match status" value="1"/>
</dbReference>
<evidence type="ECO:0000256" key="8">
    <source>
        <dbReference type="ARBA" id="ARBA00022833"/>
    </source>
</evidence>
<sequence length="864" mass="97289">MPGLMSVAEYVQETREDYNSPTTSTFVSKMPQCRQTIGTLEETLDFDRDGLTKMKKAIKAIFNSGSLHVDNEEYLSQALEKLGGNAWAKDQEPDIGDAFKKFSVVTKELSALMKTLMQNINNIVMFPVDNLLKGDLRGVKGDLKKPFDRAWKEYEAKMSKLEKEKKQQAKEAGLIRTEVTPAEVADEMEKERKMFQLQMCEYLIKVNEIKTKKGVELLQHLVEYYHAQTNFFQDGLKTIQHFNGYINELSGKLQRIRQKQDEERKKLGELKTLLKSFEKDQACGYSLHQLQGNKSYGYSKVGVLLKKSEGKMRKVWQKRRCEIKDGFLFISHSDESKQPTKLNLLTCQVKQVPDDKRCFDLISYNRTYHFQADDENEAETWMSVLINCKEGALMKAFDNCGKKVNQSLMELQQSIIRHATLNQARKPNRNSSMEERSEFIRAKYMEKKFAIRTCTAGGDLLNDLEHAVASRHIYHLLQAFVEGADLTVALPNNALDDTSLHVAVAREEDETSLHVVDFLVQNSGTLDKQNRDGNTALHICIMQNQTECCKLLLRSGANPNIENNARKLPLDIAKERGHVLCQELLLHAIEGKKELFENVSVEWALTADDVSTDVSDDDLDDRIPTGGSSTPEKRIRSRPPSFAAADSPGVRSRASTTGSSPVAATRNSAIPPPPPPQNKKPIIPGLNSHGSIKKRAAPPPPMYPQQQQQCHTRTPSDPTATTNAPITSIIDNNNHKRTPSTDSANWPPEPVKVPLSTSLPTSLGPKPMVSTTTEFSSLKNVNENSHQSKTPPEKIRLDNSRPRRCRALYDCDADNEDELSFQEGEVIVILNEHTADENWMEGTVEGSPQRKGMFPVSFVHMLSD</sequence>
<protein>
    <recommendedName>
        <fullName evidence="19">ArfGAP with SH3 domain, ANK repeat and PH domain-containing protein</fullName>
    </recommendedName>
</protein>
<keyword evidence="3 12" id="KW-0728">SH3 domain</keyword>
<keyword evidence="13" id="KW-0175">Coiled coil</keyword>
<evidence type="ECO:0000256" key="1">
    <source>
        <dbReference type="ARBA" id="ARBA00004370"/>
    </source>
</evidence>
<dbReference type="SUPFAM" id="SSF48403">
    <property type="entry name" value="Ankyrin repeat"/>
    <property type="match status" value="1"/>
</dbReference>
<evidence type="ECO:0000259" key="15">
    <source>
        <dbReference type="PROSITE" id="PS50002"/>
    </source>
</evidence>
<keyword evidence="7" id="KW-0677">Repeat</keyword>
<evidence type="ECO:0008006" key="19">
    <source>
        <dbReference type="Google" id="ProtNLM"/>
    </source>
</evidence>
<dbReference type="PANTHER" id="PTHR45854:SF3">
    <property type="entry name" value="ARFGAP WITH SH3 DOMAIN, ANK REPEAT AND PH DOMAIN-CONTAINING PROTEIN"/>
    <property type="match status" value="1"/>
</dbReference>
<dbReference type="SMART" id="SM00326">
    <property type="entry name" value="SH3"/>
    <property type="match status" value="1"/>
</dbReference>
<organism evidence="17 18">
    <name type="scientific">Strigamia maritima</name>
    <name type="common">European centipede</name>
    <name type="synonym">Geophilus maritimus</name>
    <dbReference type="NCBI Taxonomy" id="126957"/>
    <lineage>
        <taxon>Eukaryota</taxon>
        <taxon>Metazoa</taxon>
        <taxon>Ecdysozoa</taxon>
        <taxon>Arthropoda</taxon>
        <taxon>Myriapoda</taxon>
        <taxon>Chilopoda</taxon>
        <taxon>Pleurostigmophora</taxon>
        <taxon>Geophilomorpha</taxon>
        <taxon>Linotaeniidae</taxon>
        <taxon>Strigamia</taxon>
    </lineage>
</organism>
<dbReference type="GO" id="GO:0005737">
    <property type="term" value="C:cytoplasm"/>
    <property type="evidence" value="ECO:0007669"/>
    <property type="project" value="UniProtKB-SubCell"/>
</dbReference>
<dbReference type="GO" id="GO:0005096">
    <property type="term" value="F:GTPase activator activity"/>
    <property type="evidence" value="ECO:0007669"/>
    <property type="project" value="UniProtKB-KW"/>
</dbReference>
<dbReference type="EnsemblMetazoa" id="SMAR009565-RA">
    <property type="protein sequence ID" value="SMAR009565-PA"/>
    <property type="gene ID" value="SMAR009565"/>
</dbReference>
<dbReference type="Gene3D" id="2.30.29.30">
    <property type="entry name" value="Pleckstrin-homology domain (PH domain)/Phosphotyrosine-binding domain (PTB)"/>
    <property type="match status" value="1"/>
</dbReference>
<keyword evidence="5" id="KW-0963">Cytoplasm</keyword>
<name>T1J7C5_STRMM</name>
<dbReference type="STRING" id="126957.T1J7C5"/>
<feature type="domain" description="SH3" evidence="15">
    <location>
        <begin position="800"/>
        <end position="864"/>
    </location>
</feature>
<keyword evidence="18" id="KW-1185">Reference proteome</keyword>
<dbReference type="Gene3D" id="1.25.40.950">
    <property type="match status" value="1"/>
</dbReference>
<dbReference type="InterPro" id="IPR036770">
    <property type="entry name" value="Ankyrin_rpt-contain_sf"/>
</dbReference>
<evidence type="ECO:0000256" key="3">
    <source>
        <dbReference type="ARBA" id="ARBA00022443"/>
    </source>
</evidence>
<evidence type="ECO:0000256" key="11">
    <source>
        <dbReference type="PROSITE-ProRule" id="PRU00023"/>
    </source>
</evidence>